<accession>A0A4T2BUW7</accession>
<protein>
    <recommendedName>
        <fullName evidence="3">Type IV secretion protein Rhs</fullName>
    </recommendedName>
</protein>
<sequence>MRTKRPRKVTLKEAGGVGNWLNARLFPYLGPPPLGTVDQREPAERAAEALTRACPLCGAPMSEHEVDRSGERTQLYCP</sequence>
<evidence type="ECO:0008006" key="3">
    <source>
        <dbReference type="Google" id="ProtNLM"/>
    </source>
</evidence>
<evidence type="ECO:0000313" key="1">
    <source>
        <dbReference type="EMBL" id="TIH33576.1"/>
    </source>
</evidence>
<organism evidence="1 2">
    <name type="scientific">Subtercola vilae</name>
    <dbReference type="NCBI Taxonomy" id="2056433"/>
    <lineage>
        <taxon>Bacteria</taxon>
        <taxon>Bacillati</taxon>
        <taxon>Actinomycetota</taxon>
        <taxon>Actinomycetes</taxon>
        <taxon>Micrococcales</taxon>
        <taxon>Microbacteriaceae</taxon>
        <taxon>Subtercola</taxon>
    </lineage>
</organism>
<comment type="caution">
    <text evidence="1">The sequence shown here is derived from an EMBL/GenBank/DDBJ whole genome shotgun (WGS) entry which is preliminary data.</text>
</comment>
<dbReference type="EMBL" id="QYRT01000034">
    <property type="protein sequence ID" value="TIH33576.1"/>
    <property type="molecule type" value="Genomic_DNA"/>
</dbReference>
<keyword evidence="2" id="KW-1185">Reference proteome</keyword>
<proteinExistence type="predicted"/>
<gene>
    <name evidence="1" type="ORF">D4765_14745</name>
</gene>
<evidence type="ECO:0000313" key="2">
    <source>
        <dbReference type="Proteomes" id="UP000306192"/>
    </source>
</evidence>
<reference evidence="1 2" key="1">
    <citation type="journal article" date="2019" name="Microorganisms">
        <title>Systematic Affiliation and Genome Analysis of Subtercola vilae DB165(T) with Particular Emphasis on Cold Adaptation of an Isolate from a High-Altitude Cold Volcano Lake.</title>
        <authorList>
            <person name="Villalobos A.S."/>
            <person name="Wiese J."/>
            <person name="Imhoff J.F."/>
            <person name="Dorador C."/>
            <person name="Keller A."/>
            <person name="Hentschel U."/>
        </authorList>
    </citation>
    <scope>NUCLEOTIDE SEQUENCE [LARGE SCALE GENOMIC DNA]</scope>
    <source>
        <strain evidence="1 2">DB165</strain>
    </source>
</reference>
<dbReference type="RefSeq" id="WP_136643053.1">
    <property type="nucleotide sequence ID" value="NZ_QYRT01000034.1"/>
</dbReference>
<name>A0A4T2BUW7_9MICO</name>
<dbReference type="AlphaFoldDB" id="A0A4T2BUW7"/>
<dbReference type="OrthoDB" id="4981253at2"/>
<dbReference type="Proteomes" id="UP000306192">
    <property type="component" value="Unassembled WGS sequence"/>
</dbReference>